<dbReference type="GeneID" id="13542229"/>
<name>H6QQE8_PUCGT</name>
<evidence type="ECO:0000313" key="2">
    <source>
        <dbReference type="EMBL" id="EHS62559.1"/>
    </source>
</evidence>
<dbReference type="OrthoDB" id="10590621at2759"/>
<feature type="region of interest" description="Disordered" evidence="1">
    <location>
        <begin position="1"/>
        <end position="28"/>
    </location>
</feature>
<keyword evidence="3" id="KW-1185">Reference proteome</keyword>
<sequence length="100" mass="11095">MEYTDQDQSANAIDHEIEKADTSNPNRSRLIERLSSPIALPFSNRNLPSDTSDLSPATDNSNNQNTRRYLAINTAKRGAVQVPKSKSSSPQTATDKQLRH</sequence>
<proteinExistence type="predicted"/>
<organism evidence="2 3">
    <name type="scientific">Puccinia graminis f. sp. tritici (strain CRL 75-36-700-3 / race SCCL)</name>
    <name type="common">Black stem rust fungus</name>
    <dbReference type="NCBI Taxonomy" id="418459"/>
    <lineage>
        <taxon>Eukaryota</taxon>
        <taxon>Fungi</taxon>
        <taxon>Dikarya</taxon>
        <taxon>Basidiomycota</taxon>
        <taxon>Pucciniomycotina</taxon>
        <taxon>Pucciniomycetes</taxon>
        <taxon>Pucciniales</taxon>
        <taxon>Pucciniaceae</taxon>
        <taxon>Puccinia</taxon>
    </lineage>
</organism>
<dbReference type="HOGENOM" id="CLU_175738_0_0_1"/>
<protein>
    <submittedName>
        <fullName evidence="2">Uncharacterized protein</fullName>
    </submittedName>
</protein>
<feature type="compositionally biased region" description="Polar residues" evidence="1">
    <location>
        <begin position="84"/>
        <end position="100"/>
    </location>
</feature>
<gene>
    <name evidence="2" type="ORF">PGTG_21107</name>
</gene>
<dbReference type="RefSeq" id="XP_003890272.1">
    <property type="nucleotide sequence ID" value="XM_003890223.1"/>
</dbReference>
<feature type="compositionally biased region" description="Polar residues" evidence="1">
    <location>
        <begin position="1"/>
        <end position="11"/>
    </location>
</feature>
<evidence type="ECO:0000256" key="1">
    <source>
        <dbReference type="SAM" id="MobiDB-lite"/>
    </source>
</evidence>
<feature type="region of interest" description="Disordered" evidence="1">
    <location>
        <begin position="40"/>
        <end position="100"/>
    </location>
</feature>
<dbReference type="EMBL" id="DS178271">
    <property type="protein sequence ID" value="EHS62559.1"/>
    <property type="molecule type" value="Genomic_DNA"/>
</dbReference>
<dbReference type="InParanoid" id="H6QQE8"/>
<dbReference type="KEGG" id="pgr:PGTG_21107"/>
<dbReference type="VEuPathDB" id="FungiDB:PGTG_21107"/>
<reference evidence="3" key="1">
    <citation type="journal article" date="2011" name="Proc. Natl. Acad. Sci. U.S.A.">
        <title>Obligate biotrophy features unraveled by the genomic analysis of rust fungi.</title>
        <authorList>
            <person name="Duplessis S."/>
            <person name="Cuomo C.A."/>
            <person name="Lin Y.-C."/>
            <person name="Aerts A."/>
            <person name="Tisserant E."/>
            <person name="Veneault-Fourrey C."/>
            <person name="Joly D.L."/>
            <person name="Hacquard S."/>
            <person name="Amselem J."/>
            <person name="Cantarel B.L."/>
            <person name="Chiu R."/>
            <person name="Coutinho P.M."/>
            <person name="Feau N."/>
            <person name="Field M."/>
            <person name="Frey P."/>
            <person name="Gelhaye E."/>
            <person name="Goldberg J."/>
            <person name="Grabherr M.G."/>
            <person name="Kodira C.D."/>
            <person name="Kohler A."/>
            <person name="Kuees U."/>
            <person name="Lindquist E.A."/>
            <person name="Lucas S.M."/>
            <person name="Mago R."/>
            <person name="Mauceli E."/>
            <person name="Morin E."/>
            <person name="Murat C."/>
            <person name="Pangilinan J.L."/>
            <person name="Park R."/>
            <person name="Pearson M."/>
            <person name="Quesneville H."/>
            <person name="Rouhier N."/>
            <person name="Sakthikumar S."/>
            <person name="Salamov A.A."/>
            <person name="Schmutz J."/>
            <person name="Selles B."/>
            <person name="Shapiro H."/>
            <person name="Tanguay P."/>
            <person name="Tuskan G.A."/>
            <person name="Henrissat B."/>
            <person name="Van de Peer Y."/>
            <person name="Rouze P."/>
            <person name="Ellis J.G."/>
            <person name="Dodds P.N."/>
            <person name="Schein J.E."/>
            <person name="Zhong S."/>
            <person name="Hamelin R.C."/>
            <person name="Grigoriev I.V."/>
            <person name="Szabo L.J."/>
            <person name="Martin F."/>
        </authorList>
    </citation>
    <scope>NUCLEOTIDE SEQUENCE [LARGE SCALE GENOMIC DNA]</scope>
    <source>
        <strain evidence="3">CRL 75-36-700-3 / race SCCL</strain>
    </source>
</reference>
<dbReference type="Proteomes" id="UP000008783">
    <property type="component" value="Unassembled WGS sequence"/>
</dbReference>
<dbReference type="AlphaFoldDB" id="H6QQE8"/>
<evidence type="ECO:0000313" key="3">
    <source>
        <dbReference type="Proteomes" id="UP000008783"/>
    </source>
</evidence>
<feature type="compositionally biased region" description="Polar residues" evidence="1">
    <location>
        <begin position="43"/>
        <end position="67"/>
    </location>
</feature>
<accession>H6QQE8</accession>